<organism evidence="2 3">
    <name type="scientific">Pristionchus mayeri</name>
    <dbReference type="NCBI Taxonomy" id="1317129"/>
    <lineage>
        <taxon>Eukaryota</taxon>
        <taxon>Metazoa</taxon>
        <taxon>Ecdysozoa</taxon>
        <taxon>Nematoda</taxon>
        <taxon>Chromadorea</taxon>
        <taxon>Rhabditida</taxon>
        <taxon>Rhabditina</taxon>
        <taxon>Diplogasteromorpha</taxon>
        <taxon>Diplogasteroidea</taxon>
        <taxon>Neodiplogasteridae</taxon>
        <taxon>Pristionchus</taxon>
    </lineage>
</organism>
<gene>
    <name evidence="2" type="ORF">PMAYCL1PPCAC_21677</name>
</gene>
<keyword evidence="1" id="KW-1133">Transmembrane helix</keyword>
<feature type="non-terminal residue" evidence="2">
    <location>
        <position position="1"/>
    </location>
</feature>
<evidence type="ECO:0000256" key="1">
    <source>
        <dbReference type="SAM" id="Phobius"/>
    </source>
</evidence>
<dbReference type="AlphaFoldDB" id="A0AAN5CVS2"/>
<accession>A0AAN5CVS2</accession>
<name>A0AAN5CVS2_9BILA</name>
<keyword evidence="3" id="KW-1185">Reference proteome</keyword>
<evidence type="ECO:0008006" key="4">
    <source>
        <dbReference type="Google" id="ProtNLM"/>
    </source>
</evidence>
<sequence>FNISGVYSMVTVITYQIAAQFPFSENFWTVYIFKVTYGVNTIAGRAATIGKIYIAIHRYLVIRSREFSEMNWTPAVISRMLLAQFVISLASSAPIWPASYVHKNGVIISLDPLSALMSKVLSQFTYAIYIVINGLLTFLTSRELLQMKRILKANQNSVKSVVTQQRNMFIIVSVCTISHLVKIFQQVNV</sequence>
<dbReference type="SUPFAM" id="SSF81321">
    <property type="entry name" value="Family A G protein-coupled receptor-like"/>
    <property type="match status" value="1"/>
</dbReference>
<dbReference type="PANTHER" id="PTHR31552:SF31">
    <property type="entry name" value="SERPENTINE RECEPTOR CLASS GAMMA"/>
    <property type="match status" value="1"/>
</dbReference>
<protein>
    <recommendedName>
        <fullName evidence="4">G protein-coupled receptor</fullName>
    </recommendedName>
</protein>
<dbReference type="EMBL" id="BTRK01000005">
    <property type="protein sequence ID" value="GMR51482.1"/>
    <property type="molecule type" value="Genomic_DNA"/>
</dbReference>
<evidence type="ECO:0000313" key="3">
    <source>
        <dbReference type="Proteomes" id="UP001328107"/>
    </source>
</evidence>
<dbReference type="PANTHER" id="PTHR31552">
    <property type="entry name" value="SERPENTINE RECEPTOR CLASS GAMMA"/>
    <property type="match status" value="1"/>
</dbReference>
<evidence type="ECO:0000313" key="2">
    <source>
        <dbReference type="EMBL" id="GMR51482.1"/>
    </source>
</evidence>
<comment type="caution">
    <text evidence="2">The sequence shown here is derived from an EMBL/GenBank/DDBJ whole genome shotgun (WGS) entry which is preliminary data.</text>
</comment>
<feature type="transmembrane region" description="Helical" evidence="1">
    <location>
        <begin position="81"/>
        <end position="100"/>
    </location>
</feature>
<dbReference type="Proteomes" id="UP001328107">
    <property type="component" value="Unassembled WGS sequence"/>
</dbReference>
<feature type="non-terminal residue" evidence="2">
    <location>
        <position position="189"/>
    </location>
</feature>
<reference evidence="3" key="1">
    <citation type="submission" date="2022-10" db="EMBL/GenBank/DDBJ databases">
        <title>Genome assembly of Pristionchus species.</title>
        <authorList>
            <person name="Yoshida K."/>
            <person name="Sommer R.J."/>
        </authorList>
    </citation>
    <scope>NUCLEOTIDE SEQUENCE [LARGE SCALE GENOMIC DNA]</scope>
    <source>
        <strain evidence="3">RS5460</strain>
    </source>
</reference>
<keyword evidence="1" id="KW-0812">Transmembrane</keyword>
<feature type="transmembrane region" description="Helical" evidence="1">
    <location>
        <begin position="120"/>
        <end position="139"/>
    </location>
</feature>
<proteinExistence type="predicted"/>
<keyword evidence="1" id="KW-0472">Membrane</keyword>